<gene>
    <name evidence="2" type="ORF">PMAYCL1PPCAC_04832</name>
</gene>
<evidence type="ECO:0000313" key="3">
    <source>
        <dbReference type="Proteomes" id="UP001328107"/>
    </source>
</evidence>
<organism evidence="2 3">
    <name type="scientific">Pristionchus mayeri</name>
    <dbReference type="NCBI Taxonomy" id="1317129"/>
    <lineage>
        <taxon>Eukaryota</taxon>
        <taxon>Metazoa</taxon>
        <taxon>Ecdysozoa</taxon>
        <taxon>Nematoda</taxon>
        <taxon>Chromadorea</taxon>
        <taxon>Rhabditida</taxon>
        <taxon>Rhabditina</taxon>
        <taxon>Diplogasteromorpha</taxon>
        <taxon>Diplogasteroidea</taxon>
        <taxon>Neodiplogasteridae</taxon>
        <taxon>Pristionchus</taxon>
    </lineage>
</organism>
<keyword evidence="1" id="KW-0812">Transmembrane</keyword>
<feature type="transmembrane region" description="Helical" evidence="1">
    <location>
        <begin position="80"/>
        <end position="105"/>
    </location>
</feature>
<reference evidence="3" key="1">
    <citation type="submission" date="2022-10" db="EMBL/GenBank/DDBJ databases">
        <title>Genome assembly of Pristionchus species.</title>
        <authorList>
            <person name="Yoshida K."/>
            <person name="Sommer R.J."/>
        </authorList>
    </citation>
    <scope>NUCLEOTIDE SEQUENCE [LARGE SCALE GENOMIC DNA]</scope>
    <source>
        <strain evidence="3">RS5460</strain>
    </source>
</reference>
<sequence>PFDVDNPRHLVSLGPFKRHVTEAAKVLTLMDLGVTFFFFIFFLLAPCAPLFIIFLTFFVPCVLTLLAVKNGNKHYALAPFIVSVLFFGYWTISCIYALFAVQDIYKIVKQMVVDVPIAEGINSPFLRTMCYGIIFAVVEAAIYLNMKTHYILYRFLKEQEAARKSATLPTHTAAPAAYQGSYQGYDAQPQFVQNTVY</sequence>
<accession>A0AAN5C9C8</accession>
<proteinExistence type="predicted"/>
<keyword evidence="1" id="KW-0472">Membrane</keyword>
<dbReference type="AlphaFoldDB" id="A0AAN5C9C8"/>
<name>A0AAN5C9C8_9BILA</name>
<feature type="non-terminal residue" evidence="2">
    <location>
        <position position="1"/>
    </location>
</feature>
<keyword evidence="3" id="KW-1185">Reference proteome</keyword>
<keyword evidence="1" id="KW-1133">Transmembrane helix</keyword>
<protein>
    <submittedName>
        <fullName evidence="2">Uncharacterized protein</fullName>
    </submittedName>
</protein>
<evidence type="ECO:0000256" key="1">
    <source>
        <dbReference type="SAM" id="Phobius"/>
    </source>
</evidence>
<dbReference type="EMBL" id="BTRK01000002">
    <property type="protein sequence ID" value="GMR34637.1"/>
    <property type="molecule type" value="Genomic_DNA"/>
</dbReference>
<dbReference type="Proteomes" id="UP001328107">
    <property type="component" value="Unassembled WGS sequence"/>
</dbReference>
<feature type="transmembrane region" description="Helical" evidence="1">
    <location>
        <begin position="125"/>
        <end position="144"/>
    </location>
</feature>
<comment type="caution">
    <text evidence="2">The sequence shown here is derived from an EMBL/GenBank/DDBJ whole genome shotgun (WGS) entry which is preliminary data.</text>
</comment>
<evidence type="ECO:0000313" key="2">
    <source>
        <dbReference type="EMBL" id="GMR34637.1"/>
    </source>
</evidence>